<feature type="transmembrane region" description="Helical" evidence="7">
    <location>
        <begin position="367"/>
        <end position="389"/>
    </location>
</feature>
<dbReference type="AlphaFoldDB" id="A0A1A8ZEF5"/>
<name>A0A1A8ZEF5_9ACTN</name>
<feature type="transmembrane region" description="Helical" evidence="7">
    <location>
        <begin position="141"/>
        <end position="160"/>
    </location>
</feature>
<keyword evidence="3" id="KW-1003">Cell membrane</keyword>
<dbReference type="Proteomes" id="UP000198765">
    <property type="component" value="Chromosome I"/>
</dbReference>
<evidence type="ECO:0000256" key="2">
    <source>
        <dbReference type="ARBA" id="ARBA00022448"/>
    </source>
</evidence>
<dbReference type="InterPro" id="IPR010290">
    <property type="entry name" value="TM_effector"/>
</dbReference>
<evidence type="ECO:0000256" key="6">
    <source>
        <dbReference type="ARBA" id="ARBA00023136"/>
    </source>
</evidence>
<feature type="transmembrane region" description="Helical" evidence="7">
    <location>
        <begin position="249"/>
        <end position="269"/>
    </location>
</feature>
<evidence type="ECO:0000259" key="8">
    <source>
        <dbReference type="PROSITE" id="PS50850"/>
    </source>
</evidence>
<evidence type="ECO:0000313" key="10">
    <source>
        <dbReference type="Proteomes" id="UP000198765"/>
    </source>
</evidence>
<dbReference type="GO" id="GO:0022857">
    <property type="term" value="F:transmembrane transporter activity"/>
    <property type="evidence" value="ECO:0007669"/>
    <property type="project" value="InterPro"/>
</dbReference>
<dbReference type="PATRIC" id="fig|299146.4.peg.1511"/>
<feature type="transmembrane region" description="Helical" evidence="7">
    <location>
        <begin position="281"/>
        <end position="299"/>
    </location>
</feature>
<keyword evidence="2" id="KW-0813">Transport</keyword>
<dbReference type="Pfam" id="PF05977">
    <property type="entry name" value="MFS_3"/>
    <property type="match status" value="1"/>
</dbReference>
<dbReference type="InterPro" id="IPR020846">
    <property type="entry name" value="MFS_dom"/>
</dbReference>
<gene>
    <name evidence="9" type="ORF">GA0070621_1459</name>
</gene>
<evidence type="ECO:0000313" key="9">
    <source>
        <dbReference type="EMBL" id="SBT42263.1"/>
    </source>
</evidence>
<feature type="transmembrane region" description="Helical" evidence="7">
    <location>
        <begin position="340"/>
        <end position="361"/>
    </location>
</feature>
<dbReference type="CDD" id="cd06173">
    <property type="entry name" value="MFS_MefA_like"/>
    <property type="match status" value="1"/>
</dbReference>
<dbReference type="InterPro" id="IPR036259">
    <property type="entry name" value="MFS_trans_sf"/>
</dbReference>
<accession>A0A1A8ZEF5</accession>
<dbReference type="GO" id="GO:0005886">
    <property type="term" value="C:plasma membrane"/>
    <property type="evidence" value="ECO:0007669"/>
    <property type="project" value="UniProtKB-SubCell"/>
</dbReference>
<evidence type="ECO:0000256" key="3">
    <source>
        <dbReference type="ARBA" id="ARBA00022475"/>
    </source>
</evidence>
<keyword evidence="5 7" id="KW-1133">Transmembrane helix</keyword>
<sequence>MNPRRELYTLVGADLLSNLGTRVSVVAIPWLVLETTGSPTRMGLVAAAETLPYMLSSALATPWADRFGVRRTAVTVDAASAAAMAVVALAPWLGFGALLALVAVAGGLRGIGDRVKHVLFKPAAERAGVPLIRLTSAYDGLARGMTLFGAVLGGLLIDWVGVTRAIWIDAATFAACALLIGLLVRPPAPADPAPRESYLRALRGGFGYLRTDRTLLTMLVVVSASNMFANASVAVWIPLWVNRVLGDPAGFGLVLGVFSGGALLGNLLFTLAGTRLPRRATFALGLALSGTPRLLALALSDNLFVVLAVTFVSGIAIAAVNPLLGTALYERVPESLQTRVLGISGSVAFLGLPVGALIGGWSVAALGFAPALLVMAAACLVLTVGPLLLARAGADRPAAEPAVSTPA</sequence>
<evidence type="ECO:0000256" key="1">
    <source>
        <dbReference type="ARBA" id="ARBA00004429"/>
    </source>
</evidence>
<evidence type="ECO:0000256" key="7">
    <source>
        <dbReference type="SAM" id="Phobius"/>
    </source>
</evidence>
<feature type="domain" description="Major facilitator superfamily (MFS) profile" evidence="8">
    <location>
        <begin position="6"/>
        <end position="394"/>
    </location>
</feature>
<evidence type="ECO:0000256" key="4">
    <source>
        <dbReference type="ARBA" id="ARBA00022692"/>
    </source>
</evidence>
<proteinExistence type="predicted"/>
<dbReference type="PANTHER" id="PTHR23513:SF9">
    <property type="entry name" value="ENTEROBACTIN EXPORTER ENTS"/>
    <property type="match status" value="1"/>
</dbReference>
<organism evidence="9 10">
    <name type="scientific">Micromonospora narathiwatensis</name>
    <dbReference type="NCBI Taxonomy" id="299146"/>
    <lineage>
        <taxon>Bacteria</taxon>
        <taxon>Bacillati</taxon>
        <taxon>Actinomycetota</taxon>
        <taxon>Actinomycetes</taxon>
        <taxon>Micromonosporales</taxon>
        <taxon>Micromonosporaceae</taxon>
        <taxon>Micromonospora</taxon>
    </lineage>
</organism>
<feature type="transmembrane region" description="Helical" evidence="7">
    <location>
        <begin position="81"/>
        <end position="108"/>
    </location>
</feature>
<evidence type="ECO:0000256" key="5">
    <source>
        <dbReference type="ARBA" id="ARBA00022989"/>
    </source>
</evidence>
<reference evidence="9 10" key="1">
    <citation type="submission" date="2016-06" db="EMBL/GenBank/DDBJ databases">
        <authorList>
            <person name="Kjaerup R.B."/>
            <person name="Dalgaard T.S."/>
            <person name="Juul-Madsen H.R."/>
        </authorList>
    </citation>
    <scope>NUCLEOTIDE SEQUENCE [LARGE SCALE GENOMIC DNA]</scope>
    <source>
        <strain evidence="9 10">DSM 45248</strain>
    </source>
</reference>
<dbReference type="OrthoDB" id="9793136at2"/>
<dbReference type="RefSeq" id="WP_091192533.1">
    <property type="nucleotide sequence ID" value="NZ_LT594324.1"/>
</dbReference>
<dbReference type="EMBL" id="LT594324">
    <property type="protein sequence ID" value="SBT42263.1"/>
    <property type="molecule type" value="Genomic_DNA"/>
</dbReference>
<dbReference type="PROSITE" id="PS50850">
    <property type="entry name" value="MFS"/>
    <property type="match status" value="1"/>
</dbReference>
<dbReference type="Gene3D" id="1.20.1250.20">
    <property type="entry name" value="MFS general substrate transporter like domains"/>
    <property type="match status" value="1"/>
</dbReference>
<protein>
    <submittedName>
        <fullName evidence="9">Sugar phosphate permease</fullName>
    </submittedName>
</protein>
<feature type="transmembrane region" description="Helical" evidence="7">
    <location>
        <begin position="305"/>
        <end position="328"/>
    </location>
</feature>
<comment type="subcellular location">
    <subcellularLocation>
        <location evidence="1">Cell inner membrane</location>
        <topology evidence="1">Multi-pass membrane protein</topology>
    </subcellularLocation>
</comment>
<dbReference type="PANTHER" id="PTHR23513">
    <property type="entry name" value="INTEGRAL MEMBRANE EFFLUX PROTEIN-RELATED"/>
    <property type="match status" value="1"/>
</dbReference>
<dbReference type="SUPFAM" id="SSF103473">
    <property type="entry name" value="MFS general substrate transporter"/>
    <property type="match status" value="1"/>
</dbReference>
<feature type="transmembrane region" description="Helical" evidence="7">
    <location>
        <begin position="215"/>
        <end position="237"/>
    </location>
</feature>
<keyword evidence="4 7" id="KW-0812">Transmembrane</keyword>
<keyword evidence="10" id="KW-1185">Reference proteome</keyword>
<keyword evidence="6 7" id="KW-0472">Membrane</keyword>